<keyword evidence="7 14" id="KW-1133">Transmembrane helix</keyword>
<keyword evidence="8" id="KW-0443">Lipid metabolism</keyword>
<feature type="transmembrane region" description="Helical" evidence="14">
    <location>
        <begin position="152"/>
        <end position="170"/>
    </location>
</feature>
<dbReference type="PIRSF" id="PIRSF000847">
    <property type="entry name" value="Phos_ph_gly_syn"/>
    <property type="match status" value="1"/>
</dbReference>
<evidence type="ECO:0000256" key="10">
    <source>
        <dbReference type="ARBA" id="ARBA00023209"/>
    </source>
</evidence>
<accession>A0A3G8JHR0</accession>
<name>A0A3G8JHR0_9ACTN</name>
<dbReference type="KEGG" id="gom:D7316_01257"/>
<evidence type="ECO:0000256" key="6">
    <source>
        <dbReference type="ARBA" id="ARBA00022692"/>
    </source>
</evidence>
<dbReference type="InterPro" id="IPR048254">
    <property type="entry name" value="CDP_ALCOHOL_P_TRANSF_CS"/>
</dbReference>
<dbReference type="OrthoDB" id="9796672at2"/>
<evidence type="ECO:0000256" key="1">
    <source>
        <dbReference type="ARBA" id="ARBA00004141"/>
    </source>
</evidence>
<evidence type="ECO:0000256" key="8">
    <source>
        <dbReference type="ARBA" id="ARBA00023098"/>
    </source>
</evidence>
<protein>
    <submittedName>
        <fullName evidence="15">CDP-diacylglycerol--glycerol-3-phosphate 3-phosphatidyl-transferase 1</fullName>
        <ecNumber evidence="15">2.7.8.5</ecNumber>
    </submittedName>
</protein>
<dbReference type="Pfam" id="PF01066">
    <property type="entry name" value="CDP-OH_P_transf"/>
    <property type="match status" value="1"/>
</dbReference>
<evidence type="ECO:0000313" key="15">
    <source>
        <dbReference type="EMBL" id="AZG44671.1"/>
    </source>
</evidence>
<dbReference type="EC" id="2.7.8.5" evidence="15"/>
<feature type="transmembrane region" description="Helical" evidence="14">
    <location>
        <begin position="92"/>
        <end position="114"/>
    </location>
</feature>
<evidence type="ECO:0000256" key="13">
    <source>
        <dbReference type="SAM" id="MobiDB-lite"/>
    </source>
</evidence>
<dbReference type="PANTHER" id="PTHR14269">
    <property type="entry name" value="CDP-DIACYLGLYCEROL--GLYCEROL-3-PHOSPHATE 3-PHOSPHATIDYLTRANSFERASE-RELATED"/>
    <property type="match status" value="1"/>
</dbReference>
<dbReference type="PROSITE" id="PS00379">
    <property type="entry name" value="CDP_ALCOHOL_P_TRANSF"/>
    <property type="match status" value="1"/>
</dbReference>
<keyword evidence="4" id="KW-0444">Lipid biosynthesis</keyword>
<keyword evidence="10" id="KW-0594">Phospholipid biosynthesis</keyword>
<feature type="region of interest" description="Disordered" evidence="13">
    <location>
        <begin position="1"/>
        <end position="23"/>
    </location>
</feature>
<comment type="pathway">
    <text evidence="2">Lipid metabolism; phospholipid metabolism.</text>
</comment>
<keyword evidence="6 14" id="KW-0812">Transmembrane</keyword>
<dbReference type="InterPro" id="IPR050324">
    <property type="entry name" value="CDP-alcohol_PTase-I"/>
</dbReference>
<evidence type="ECO:0000256" key="14">
    <source>
        <dbReference type="SAM" id="Phobius"/>
    </source>
</evidence>
<dbReference type="GO" id="GO:0046474">
    <property type="term" value="P:glycerophospholipid biosynthetic process"/>
    <property type="evidence" value="ECO:0007669"/>
    <property type="project" value="TreeGrafter"/>
</dbReference>
<evidence type="ECO:0000256" key="2">
    <source>
        <dbReference type="ARBA" id="ARBA00005074"/>
    </source>
</evidence>
<reference evidence="15 16" key="1">
    <citation type="submission" date="2018-11" db="EMBL/GenBank/DDBJ databases">
        <title>Gordonia insulae sp. nov., isolated from an island soil.</title>
        <authorList>
            <person name="Kim Y.S."/>
            <person name="Kim S.B."/>
        </authorList>
    </citation>
    <scope>NUCLEOTIDE SEQUENCE [LARGE SCALE GENOMIC DNA]</scope>
    <source>
        <strain evidence="15 16">MMS17-SY073</strain>
    </source>
</reference>
<dbReference type="EMBL" id="CP033972">
    <property type="protein sequence ID" value="AZG44671.1"/>
    <property type="molecule type" value="Genomic_DNA"/>
</dbReference>
<feature type="transmembrane region" description="Helical" evidence="14">
    <location>
        <begin position="182"/>
        <end position="205"/>
    </location>
</feature>
<dbReference type="AlphaFoldDB" id="A0A3G8JHR0"/>
<keyword evidence="9 14" id="KW-0472">Membrane</keyword>
<evidence type="ECO:0000256" key="9">
    <source>
        <dbReference type="ARBA" id="ARBA00023136"/>
    </source>
</evidence>
<evidence type="ECO:0000256" key="12">
    <source>
        <dbReference type="RuleBase" id="RU003750"/>
    </source>
</evidence>
<dbReference type="InterPro" id="IPR043130">
    <property type="entry name" value="CDP-OH_PTrfase_TM_dom"/>
</dbReference>
<comment type="subcellular location">
    <subcellularLocation>
        <location evidence="1">Membrane</location>
        <topology evidence="1">Multi-pass membrane protein</topology>
    </subcellularLocation>
</comment>
<feature type="transmembrane region" description="Helical" evidence="14">
    <location>
        <begin position="40"/>
        <end position="57"/>
    </location>
</feature>
<sequence length="221" mass="24184">MTPVGRPGAGDPPDRVDTPAVGESAGDALTRDRYITVPNALSVLRLALIPVFVWLLLVEKADGWAFAILLFSGFSDWADGKLARWLNQSSRIGALLDPAADRLYIVIIPIAFGIREFVPWWLIAIIIGRDLALFATAPLLRSRGLVALPVLYIGKAATFALMSAFPWLLAGQLDSIVGTISYPIGWAFMIWGVALYLWSFVLYAYQTVLVLRHMPRTSAAA</sequence>
<evidence type="ECO:0000256" key="4">
    <source>
        <dbReference type="ARBA" id="ARBA00022516"/>
    </source>
</evidence>
<evidence type="ECO:0000313" key="16">
    <source>
        <dbReference type="Proteomes" id="UP000271469"/>
    </source>
</evidence>
<dbReference type="InterPro" id="IPR004570">
    <property type="entry name" value="Phosphatidylglycerol_P_synth"/>
</dbReference>
<comment type="similarity">
    <text evidence="3 12">Belongs to the CDP-alcohol phosphatidyltransferase class-I family.</text>
</comment>
<dbReference type="InterPro" id="IPR000462">
    <property type="entry name" value="CDP-OH_P_trans"/>
</dbReference>
<evidence type="ECO:0000256" key="3">
    <source>
        <dbReference type="ARBA" id="ARBA00010441"/>
    </source>
</evidence>
<dbReference type="PANTHER" id="PTHR14269:SF62">
    <property type="entry name" value="CDP-DIACYLGLYCEROL--GLYCEROL-3-PHOSPHATE 3-PHOSPHATIDYLTRANSFERASE 1, CHLOROPLASTIC"/>
    <property type="match status" value="1"/>
</dbReference>
<dbReference type="Gene3D" id="1.20.120.1760">
    <property type="match status" value="1"/>
</dbReference>
<dbReference type="GO" id="GO:0016020">
    <property type="term" value="C:membrane"/>
    <property type="evidence" value="ECO:0007669"/>
    <property type="project" value="UniProtKB-SubCell"/>
</dbReference>
<keyword evidence="5 12" id="KW-0808">Transferase</keyword>
<proteinExistence type="inferred from homology"/>
<organism evidence="15 16">
    <name type="scientific">Gordonia insulae</name>
    <dbReference type="NCBI Taxonomy" id="2420509"/>
    <lineage>
        <taxon>Bacteria</taxon>
        <taxon>Bacillati</taxon>
        <taxon>Actinomycetota</taxon>
        <taxon>Actinomycetes</taxon>
        <taxon>Mycobacteriales</taxon>
        <taxon>Gordoniaceae</taxon>
        <taxon>Gordonia</taxon>
    </lineage>
</organism>
<keyword evidence="11" id="KW-1208">Phospholipid metabolism</keyword>
<evidence type="ECO:0000256" key="11">
    <source>
        <dbReference type="ARBA" id="ARBA00023264"/>
    </source>
</evidence>
<evidence type="ECO:0000256" key="5">
    <source>
        <dbReference type="ARBA" id="ARBA00022679"/>
    </source>
</evidence>
<keyword evidence="16" id="KW-1185">Reference proteome</keyword>
<dbReference type="Proteomes" id="UP000271469">
    <property type="component" value="Chromosome"/>
</dbReference>
<dbReference type="GO" id="GO:0008444">
    <property type="term" value="F:CDP-diacylglycerol-glycerol-3-phosphate 3-phosphatidyltransferase activity"/>
    <property type="evidence" value="ECO:0007669"/>
    <property type="project" value="UniProtKB-EC"/>
</dbReference>
<dbReference type="UniPathway" id="UPA00085"/>
<gene>
    <name evidence="15" type="primary">pgsA1_2</name>
    <name evidence="15" type="ORF">D7316_01257</name>
</gene>
<evidence type="ECO:0000256" key="7">
    <source>
        <dbReference type="ARBA" id="ARBA00022989"/>
    </source>
</evidence>